<dbReference type="PANTHER" id="PTHR23504">
    <property type="entry name" value="MAJOR FACILITATOR SUPERFAMILY DOMAIN-CONTAINING PROTEIN 10"/>
    <property type="match status" value="1"/>
</dbReference>
<evidence type="ECO:0000256" key="1">
    <source>
        <dbReference type="ARBA" id="ARBA00004651"/>
    </source>
</evidence>
<gene>
    <name evidence="9" type="ORF">ACFFTR_29215</name>
</gene>
<dbReference type="EMBL" id="JBHMCA010000052">
    <property type="protein sequence ID" value="MFB9447191.1"/>
    <property type="molecule type" value="Genomic_DNA"/>
</dbReference>
<dbReference type="Pfam" id="PF07690">
    <property type="entry name" value="MFS_1"/>
    <property type="match status" value="1"/>
</dbReference>
<feature type="transmembrane region" description="Helical" evidence="7">
    <location>
        <begin position="133"/>
        <end position="158"/>
    </location>
</feature>
<comment type="subcellular location">
    <subcellularLocation>
        <location evidence="1">Cell membrane</location>
        <topology evidence="1">Multi-pass membrane protein</topology>
    </subcellularLocation>
</comment>
<comment type="similarity">
    <text evidence="2">Belongs to the major facilitator superfamily. TCR/Tet family.</text>
</comment>
<dbReference type="Proteomes" id="UP001589608">
    <property type="component" value="Unassembled WGS sequence"/>
</dbReference>
<dbReference type="InterPro" id="IPR011701">
    <property type="entry name" value="MFS"/>
</dbReference>
<dbReference type="PANTHER" id="PTHR23504:SF15">
    <property type="entry name" value="MAJOR FACILITATOR SUPERFAMILY (MFS) PROFILE DOMAIN-CONTAINING PROTEIN"/>
    <property type="match status" value="1"/>
</dbReference>
<keyword evidence="4 7" id="KW-0812">Transmembrane</keyword>
<feature type="domain" description="Major facilitator superfamily (MFS) profile" evidence="8">
    <location>
        <begin position="6"/>
        <end position="393"/>
    </location>
</feature>
<reference evidence="9 10" key="1">
    <citation type="submission" date="2024-09" db="EMBL/GenBank/DDBJ databases">
        <authorList>
            <person name="Sun Q."/>
            <person name="Mori K."/>
        </authorList>
    </citation>
    <scope>NUCLEOTIDE SEQUENCE [LARGE SCALE GENOMIC DNA]</scope>
    <source>
        <strain evidence="9 10">JCM 3307</strain>
    </source>
</reference>
<protein>
    <submittedName>
        <fullName evidence="9">MFS transporter</fullName>
    </submittedName>
</protein>
<feature type="transmembrane region" description="Helical" evidence="7">
    <location>
        <begin position="337"/>
        <end position="362"/>
    </location>
</feature>
<keyword evidence="6 7" id="KW-0472">Membrane</keyword>
<evidence type="ECO:0000256" key="2">
    <source>
        <dbReference type="ARBA" id="ARBA00007520"/>
    </source>
</evidence>
<feature type="transmembrane region" description="Helical" evidence="7">
    <location>
        <begin position="244"/>
        <end position="269"/>
    </location>
</feature>
<dbReference type="SUPFAM" id="SSF103473">
    <property type="entry name" value="MFS general substrate transporter"/>
    <property type="match status" value="1"/>
</dbReference>
<feature type="transmembrane region" description="Helical" evidence="7">
    <location>
        <begin position="303"/>
        <end position="325"/>
    </location>
</feature>
<organism evidence="9 10">
    <name type="scientific">Dactylosporangium vinaceum</name>
    <dbReference type="NCBI Taxonomy" id="53362"/>
    <lineage>
        <taxon>Bacteria</taxon>
        <taxon>Bacillati</taxon>
        <taxon>Actinomycetota</taxon>
        <taxon>Actinomycetes</taxon>
        <taxon>Micromonosporales</taxon>
        <taxon>Micromonosporaceae</taxon>
        <taxon>Dactylosporangium</taxon>
    </lineage>
</organism>
<evidence type="ECO:0000256" key="6">
    <source>
        <dbReference type="ARBA" id="ARBA00023136"/>
    </source>
</evidence>
<dbReference type="PROSITE" id="PS00216">
    <property type="entry name" value="SUGAR_TRANSPORT_1"/>
    <property type="match status" value="1"/>
</dbReference>
<feature type="transmembrane region" description="Helical" evidence="7">
    <location>
        <begin position="368"/>
        <end position="388"/>
    </location>
</feature>
<dbReference type="PROSITE" id="PS50850">
    <property type="entry name" value="MFS"/>
    <property type="match status" value="1"/>
</dbReference>
<dbReference type="Gene3D" id="1.20.1250.20">
    <property type="entry name" value="MFS general substrate transporter like domains"/>
    <property type="match status" value="1"/>
</dbReference>
<evidence type="ECO:0000259" key="8">
    <source>
        <dbReference type="PROSITE" id="PS50850"/>
    </source>
</evidence>
<feature type="transmembrane region" description="Helical" evidence="7">
    <location>
        <begin position="100"/>
        <end position="121"/>
    </location>
</feature>
<dbReference type="InterPro" id="IPR005829">
    <property type="entry name" value="Sugar_transporter_CS"/>
</dbReference>
<evidence type="ECO:0000313" key="9">
    <source>
        <dbReference type="EMBL" id="MFB9447191.1"/>
    </source>
</evidence>
<proteinExistence type="inferred from homology"/>
<evidence type="ECO:0000256" key="3">
    <source>
        <dbReference type="ARBA" id="ARBA00022448"/>
    </source>
</evidence>
<keyword evidence="3" id="KW-0813">Transport</keyword>
<dbReference type="InterPro" id="IPR020846">
    <property type="entry name" value="MFS_dom"/>
</dbReference>
<evidence type="ECO:0000313" key="10">
    <source>
        <dbReference type="Proteomes" id="UP001589608"/>
    </source>
</evidence>
<dbReference type="RefSeq" id="WP_223092552.1">
    <property type="nucleotide sequence ID" value="NZ_CP061913.1"/>
</dbReference>
<accession>A0ABV5MEB1</accession>
<evidence type="ECO:0000256" key="5">
    <source>
        <dbReference type="ARBA" id="ARBA00022989"/>
    </source>
</evidence>
<comment type="caution">
    <text evidence="9">The sequence shown here is derived from an EMBL/GenBank/DDBJ whole genome shotgun (WGS) entry which is preliminary data.</text>
</comment>
<keyword evidence="10" id="KW-1185">Reference proteome</keyword>
<keyword evidence="5 7" id="KW-1133">Transmembrane helix</keyword>
<dbReference type="PRINTS" id="PR01035">
    <property type="entry name" value="TCRTETA"/>
</dbReference>
<name>A0ABV5MEB1_9ACTN</name>
<feature type="transmembrane region" description="Helical" evidence="7">
    <location>
        <begin position="44"/>
        <end position="64"/>
    </location>
</feature>
<evidence type="ECO:0000256" key="7">
    <source>
        <dbReference type="SAM" id="Phobius"/>
    </source>
</evidence>
<feature type="transmembrane region" description="Helical" evidence="7">
    <location>
        <begin position="164"/>
        <end position="182"/>
    </location>
</feature>
<evidence type="ECO:0000256" key="4">
    <source>
        <dbReference type="ARBA" id="ARBA00022692"/>
    </source>
</evidence>
<dbReference type="InterPro" id="IPR001958">
    <property type="entry name" value="Tet-R_TetA/multi-R_MdtG-like"/>
</dbReference>
<sequence length="393" mass="38837">MSRPPTLAFLLVTVAVDMLGLGLVVPVLPSLLSAVTGDPATGALWSGWIGAAFGVTQFIGAPLLGRLSDRYGRKPVLVGAMLALGVDWLAHATANTPPAMLAAHAFAGALGGTVTVVNAYIADVTEPPGRAKAFGYVGAAFSVGFVAGPVIGGLLGAADPRLPFFAAAALAGVNALYGALVLPESRPGDRGTSLAWRVANPVGAILALARRPGLGHLTLARFLGDIARMANQCTWTFVMIARFAWSPAVVGAVMAAGALLGAVVSGTLAGPFVTRLGVRRAALVSGWAGAVSLAGFGLAGPALIVPCMALGSLAALGGTATQTWITTRTAADEQGAVQGALTGIAAIAEAGVPAAATAVFAYGVGAGAPGLVLVLAGAVGVASTVVLARAPRM</sequence>
<feature type="transmembrane region" description="Helical" evidence="7">
    <location>
        <begin position="76"/>
        <end position="94"/>
    </location>
</feature>
<dbReference type="InterPro" id="IPR036259">
    <property type="entry name" value="MFS_trans_sf"/>
</dbReference>